<protein>
    <submittedName>
        <fullName evidence="1">DUF2489 domain-containing protein</fullName>
    </submittedName>
</protein>
<evidence type="ECO:0000313" key="2">
    <source>
        <dbReference type="Proteomes" id="UP000464675"/>
    </source>
</evidence>
<dbReference type="Proteomes" id="UP000464675">
    <property type="component" value="Chromosome"/>
</dbReference>
<keyword evidence="2" id="KW-1185">Reference proteome</keyword>
<organism evidence="1 2">
    <name type="scientific">Microbulbifer hydrolyticus</name>
    <dbReference type="NCBI Taxonomy" id="48074"/>
    <lineage>
        <taxon>Bacteria</taxon>
        <taxon>Pseudomonadati</taxon>
        <taxon>Pseudomonadota</taxon>
        <taxon>Gammaproteobacteria</taxon>
        <taxon>Cellvibrionales</taxon>
        <taxon>Microbulbiferaceae</taxon>
        <taxon>Microbulbifer</taxon>
    </lineage>
</organism>
<gene>
    <name evidence="1" type="ORF">GTQ55_06075</name>
</gene>
<evidence type="ECO:0000313" key="1">
    <source>
        <dbReference type="EMBL" id="QHQ38595.1"/>
    </source>
</evidence>
<accession>A0ABX6IX77</accession>
<name>A0ABX6IX77_9GAMM</name>
<dbReference type="EMBL" id="CP047491">
    <property type="protein sequence ID" value="QHQ38595.1"/>
    <property type="molecule type" value="Genomic_DNA"/>
</dbReference>
<proteinExistence type="predicted"/>
<reference evidence="1 2" key="1">
    <citation type="submission" date="2020-01" db="EMBL/GenBank/DDBJ databases">
        <title>The possibility of degradation of plastic by Microbulbifer hydrolyticus IRE-31.</title>
        <authorList>
            <person name="Liu L."/>
        </authorList>
    </citation>
    <scope>NUCLEOTIDE SEQUENCE [LARGE SCALE GENOMIC DNA]</scope>
    <source>
        <strain evidence="1 2">IRE-31</strain>
    </source>
</reference>
<sequence length="126" mass="14153">MCIALVAPVAGVKHHMKMSHEEYIEKQRKRAAEVASGMLDGSIHYLEGAIELSSLRFEVGLPDDDRDFLAFAGVSSEIDHLPIGAPRQYWSKDALERHELEIQQTIKWAMEVSLSECKSIVARFNA</sequence>